<evidence type="ECO:0000256" key="8">
    <source>
        <dbReference type="ARBA" id="ARBA00023180"/>
    </source>
</evidence>
<comment type="similarity">
    <text evidence="2 10">Belongs to the Wnt family.</text>
</comment>
<keyword evidence="4" id="KW-0964">Secreted</keyword>
<keyword evidence="6 10" id="KW-0879">Wnt signaling pathway</keyword>
<dbReference type="PANTHER" id="PTHR12027">
    <property type="entry name" value="WNT RELATED"/>
    <property type="match status" value="1"/>
</dbReference>
<dbReference type="GO" id="GO:0005109">
    <property type="term" value="F:frizzled binding"/>
    <property type="evidence" value="ECO:0007669"/>
    <property type="project" value="TreeGrafter"/>
</dbReference>
<evidence type="ECO:0000256" key="7">
    <source>
        <dbReference type="ARBA" id="ARBA00023157"/>
    </source>
</evidence>
<dbReference type="EMBL" id="JADDUC010000116">
    <property type="protein sequence ID" value="KAG0118249.1"/>
    <property type="molecule type" value="Genomic_DNA"/>
</dbReference>
<dbReference type="InterPro" id="IPR005817">
    <property type="entry name" value="Wnt"/>
</dbReference>
<accession>A0A835TVS0</accession>
<gene>
    <name evidence="13" type="ORF">IHE44_0005709</name>
    <name evidence="12" type="ORF">IHE44_001312</name>
</gene>
<dbReference type="EMBL" id="JADDUC020000002">
    <property type="protein sequence ID" value="KAI1242192.1"/>
    <property type="molecule type" value="Genomic_DNA"/>
</dbReference>
<dbReference type="GO" id="GO:0045165">
    <property type="term" value="P:cell fate commitment"/>
    <property type="evidence" value="ECO:0007669"/>
    <property type="project" value="TreeGrafter"/>
</dbReference>
<evidence type="ECO:0000256" key="10">
    <source>
        <dbReference type="RuleBase" id="RU003500"/>
    </source>
</evidence>
<evidence type="ECO:0000256" key="4">
    <source>
        <dbReference type="ARBA" id="ARBA00022525"/>
    </source>
</evidence>
<keyword evidence="7" id="KW-1015">Disulfide bond</keyword>
<name>A0A835TVS0_9PASS</name>
<reference evidence="13" key="3">
    <citation type="submission" date="2022-01" db="EMBL/GenBank/DDBJ databases">
        <authorList>
            <person name="Rubenstein D.R."/>
        </authorList>
    </citation>
    <scope>NUCLEOTIDE SEQUENCE</scope>
    <source>
        <strain evidence="13">SS15</strain>
        <tissue evidence="13">Liver</tissue>
    </source>
</reference>
<keyword evidence="8" id="KW-0325">Glycoprotein</keyword>
<dbReference type="GO" id="GO:0005615">
    <property type="term" value="C:extracellular space"/>
    <property type="evidence" value="ECO:0007669"/>
    <property type="project" value="TreeGrafter"/>
</dbReference>
<keyword evidence="9" id="KW-0449">Lipoprotein</keyword>
<keyword evidence="5" id="KW-0272">Extracellular matrix</keyword>
<comment type="caution">
    <text evidence="12">The sequence shown here is derived from an EMBL/GenBank/DDBJ whole genome shotgun (WGS) entry which is preliminary data.</text>
</comment>
<dbReference type="GO" id="GO:0030182">
    <property type="term" value="P:neuron differentiation"/>
    <property type="evidence" value="ECO:0007669"/>
    <property type="project" value="TreeGrafter"/>
</dbReference>
<organism evidence="12">
    <name type="scientific">Lamprotornis superbus</name>
    <dbReference type="NCBI Taxonomy" id="245042"/>
    <lineage>
        <taxon>Eukaryota</taxon>
        <taxon>Metazoa</taxon>
        <taxon>Chordata</taxon>
        <taxon>Craniata</taxon>
        <taxon>Vertebrata</taxon>
        <taxon>Euteleostomi</taxon>
        <taxon>Archelosauria</taxon>
        <taxon>Archosauria</taxon>
        <taxon>Dinosauria</taxon>
        <taxon>Saurischia</taxon>
        <taxon>Theropoda</taxon>
        <taxon>Coelurosauria</taxon>
        <taxon>Aves</taxon>
        <taxon>Neognathae</taxon>
        <taxon>Neoaves</taxon>
        <taxon>Telluraves</taxon>
        <taxon>Australaves</taxon>
        <taxon>Passeriformes</taxon>
        <taxon>Sturnidae</taxon>
        <taxon>Lamprotornis</taxon>
    </lineage>
</organism>
<evidence type="ECO:0000256" key="11">
    <source>
        <dbReference type="SAM" id="MobiDB-lite"/>
    </source>
</evidence>
<feature type="region of interest" description="Disordered" evidence="11">
    <location>
        <begin position="101"/>
        <end position="120"/>
    </location>
</feature>
<dbReference type="OrthoDB" id="9181835at2759"/>
<keyword evidence="14" id="KW-1185">Reference proteome</keyword>
<evidence type="ECO:0000313" key="14">
    <source>
        <dbReference type="Proteomes" id="UP000618051"/>
    </source>
</evidence>
<comment type="function">
    <text evidence="10">Ligand for members of the frizzled family of seven transmembrane receptors.</text>
</comment>
<dbReference type="GO" id="GO:0005125">
    <property type="term" value="F:cytokine activity"/>
    <property type="evidence" value="ECO:0007669"/>
    <property type="project" value="TreeGrafter"/>
</dbReference>
<comment type="subcellular location">
    <subcellularLocation>
        <location evidence="1 10">Secreted</location>
        <location evidence="1 10">Extracellular space</location>
        <location evidence="1 10">Extracellular matrix</location>
    </subcellularLocation>
</comment>
<dbReference type="AlphaFoldDB" id="A0A835TVS0"/>
<evidence type="ECO:0000256" key="6">
    <source>
        <dbReference type="ARBA" id="ARBA00022687"/>
    </source>
</evidence>
<evidence type="ECO:0000313" key="13">
    <source>
        <dbReference type="EMBL" id="KAI1242192.1"/>
    </source>
</evidence>
<proteinExistence type="inferred from homology"/>
<evidence type="ECO:0000256" key="3">
    <source>
        <dbReference type="ARBA" id="ARBA00022473"/>
    </source>
</evidence>
<feature type="region of interest" description="Disordered" evidence="11">
    <location>
        <begin position="1"/>
        <end position="20"/>
    </location>
</feature>
<evidence type="ECO:0000256" key="2">
    <source>
        <dbReference type="ARBA" id="ARBA00005683"/>
    </source>
</evidence>
<sequence>IPGQADFPAGSPLGAQGLWRPDGAGGRAGPCLPAAGGSHGSSEVTLELAVLECQYQFHSCCWICSTLQGLQVFGKAAIQTVGSCTSVAATVRPEESALKVKEEESGREQVAEGKVHEGDRPDQTVSFLVSRPLSLCRFPVAFMDSPERSCGVSSSRTLVNLHNNEAGRKSEGAAEVYPKRVGSHKLLVPKSSRFKPCTAHDLVYLRASPEFCGRDPRHGILGTSGGQCSWTWLAMAGWELLCSAGLPTARAERCRAAAASSAGAAPSSAGSAGPSWSCTGAAEGPQSAGQVSRGAISSCVLPTQHPPVSRPMLC</sequence>
<dbReference type="Pfam" id="PF00110">
    <property type="entry name" value="wnt"/>
    <property type="match status" value="2"/>
</dbReference>
<reference evidence="12" key="1">
    <citation type="submission" date="2020-10" db="EMBL/GenBank/DDBJ databases">
        <title>Feather gene expression reveals the developmental basis of iridescence in African starlings.</title>
        <authorList>
            <person name="Rubenstein D.R."/>
        </authorList>
    </citation>
    <scope>NUCLEOTIDE SEQUENCE</scope>
    <source>
        <strain evidence="12">SS15</strain>
        <tissue evidence="12">Liver</tissue>
    </source>
</reference>
<keyword evidence="3 10" id="KW-0217">Developmental protein</keyword>
<protein>
    <recommendedName>
        <fullName evidence="10">Protein Wnt</fullName>
    </recommendedName>
</protein>
<dbReference type="GO" id="GO:0060070">
    <property type="term" value="P:canonical Wnt signaling pathway"/>
    <property type="evidence" value="ECO:0007669"/>
    <property type="project" value="TreeGrafter"/>
</dbReference>
<evidence type="ECO:0000256" key="1">
    <source>
        <dbReference type="ARBA" id="ARBA00004498"/>
    </source>
</evidence>
<evidence type="ECO:0000313" key="12">
    <source>
        <dbReference type="EMBL" id="KAG0118249.1"/>
    </source>
</evidence>
<evidence type="ECO:0000256" key="9">
    <source>
        <dbReference type="ARBA" id="ARBA00023288"/>
    </source>
</evidence>
<dbReference type="PANTHER" id="PTHR12027:SF101">
    <property type="entry name" value="PROTEIN WNT-4"/>
    <property type="match status" value="1"/>
</dbReference>
<dbReference type="SMART" id="SM00097">
    <property type="entry name" value="WNT1"/>
    <property type="match status" value="1"/>
</dbReference>
<reference evidence="13 14" key="2">
    <citation type="journal article" date="2021" name="J. Hered.">
        <title>Feather Gene Expression Elucidates the Developmental Basis of Plumage Iridescence in African Starlings.</title>
        <authorList>
            <person name="Rubenstein D.R."/>
            <person name="Corvelo A."/>
            <person name="MacManes M.D."/>
            <person name="Maia R."/>
            <person name="Narzisi G."/>
            <person name="Rousaki A."/>
            <person name="Vandenabeele P."/>
            <person name="Shawkey M.D."/>
            <person name="Solomon J."/>
        </authorList>
    </citation>
    <scope>NUCLEOTIDE SEQUENCE [LARGE SCALE GENOMIC DNA]</scope>
    <source>
        <strain evidence="13">SS15</strain>
    </source>
</reference>
<dbReference type="Proteomes" id="UP000618051">
    <property type="component" value="Unassembled WGS sequence"/>
</dbReference>
<feature type="non-terminal residue" evidence="12">
    <location>
        <position position="1"/>
    </location>
</feature>
<evidence type="ECO:0000256" key="5">
    <source>
        <dbReference type="ARBA" id="ARBA00022530"/>
    </source>
</evidence>